<organism evidence="10 11">
    <name type="scientific">Budvicia aquatica</name>
    <dbReference type="NCBI Taxonomy" id="82979"/>
    <lineage>
        <taxon>Bacteria</taxon>
        <taxon>Pseudomonadati</taxon>
        <taxon>Pseudomonadota</taxon>
        <taxon>Gammaproteobacteria</taxon>
        <taxon>Enterobacterales</taxon>
        <taxon>Budviciaceae</taxon>
        <taxon>Budvicia</taxon>
    </lineage>
</organism>
<evidence type="ECO:0000256" key="5">
    <source>
        <dbReference type="ARBA" id="ARBA00022679"/>
    </source>
</evidence>
<dbReference type="PANTHER" id="PTHR13778">
    <property type="entry name" value="GLYCOSYLTRANSFERASE 8 DOMAIN-CONTAINING PROTEIN"/>
    <property type="match status" value="1"/>
</dbReference>
<keyword evidence="8" id="KW-0448">Lipopolysaccharide biosynthesis</keyword>
<dbReference type="STRING" id="1111728.GCA_000427805_01548"/>
<dbReference type="Gene3D" id="3.90.550.10">
    <property type="entry name" value="Spore Coat Polysaccharide Biosynthesis Protein SpsA, Chain A"/>
    <property type="match status" value="1"/>
</dbReference>
<dbReference type="GO" id="GO:0046872">
    <property type="term" value="F:metal ion binding"/>
    <property type="evidence" value="ECO:0007669"/>
    <property type="project" value="UniProtKB-KW"/>
</dbReference>
<dbReference type="AlphaFoldDB" id="A0A2C6DLM3"/>
<dbReference type="RefSeq" id="WP_029094559.1">
    <property type="nucleotide sequence ID" value="NZ_PDDX01000001.1"/>
</dbReference>
<evidence type="ECO:0000256" key="3">
    <source>
        <dbReference type="ARBA" id="ARBA00006351"/>
    </source>
</evidence>
<dbReference type="GO" id="GO:0008918">
    <property type="term" value="F:lipopolysaccharide 3-alpha-galactosyltransferase activity"/>
    <property type="evidence" value="ECO:0007669"/>
    <property type="project" value="InterPro"/>
</dbReference>
<keyword evidence="4" id="KW-0328">Glycosyltransferase</keyword>
<accession>A0A2C6DLM3</accession>
<evidence type="ECO:0000259" key="9">
    <source>
        <dbReference type="Pfam" id="PF08437"/>
    </source>
</evidence>
<comment type="caution">
    <text evidence="10">The sequence shown here is derived from an EMBL/GenBank/DDBJ whole genome shotgun (WGS) entry which is preliminary data.</text>
</comment>
<keyword evidence="7" id="KW-0460">Magnesium</keyword>
<dbReference type="Pfam" id="PF08437">
    <property type="entry name" value="Glyco_transf_8C"/>
    <property type="match status" value="1"/>
</dbReference>
<evidence type="ECO:0000256" key="2">
    <source>
        <dbReference type="ARBA" id="ARBA00004713"/>
    </source>
</evidence>
<proteinExistence type="inferred from homology"/>
<evidence type="ECO:0000256" key="6">
    <source>
        <dbReference type="ARBA" id="ARBA00022723"/>
    </source>
</evidence>
<dbReference type="CDD" id="cd04194">
    <property type="entry name" value="GT8_A4GalT_like"/>
    <property type="match status" value="1"/>
</dbReference>
<protein>
    <recommendedName>
        <fullName evidence="9">Glycosyl transferase family 8 C-terminal domain-containing protein</fullName>
    </recommendedName>
</protein>
<evidence type="ECO:0000313" key="11">
    <source>
        <dbReference type="Proteomes" id="UP000224974"/>
    </source>
</evidence>
<evidence type="ECO:0000256" key="8">
    <source>
        <dbReference type="ARBA" id="ARBA00022985"/>
    </source>
</evidence>
<comment type="pathway">
    <text evidence="2">Bacterial outer membrane biogenesis; LPS core biosynthesis.</text>
</comment>
<keyword evidence="11" id="KW-1185">Reference proteome</keyword>
<feature type="domain" description="Glycosyl transferase family 8 C-terminal" evidence="9">
    <location>
        <begin position="260"/>
        <end position="312"/>
    </location>
</feature>
<dbReference type="InterPro" id="IPR002495">
    <property type="entry name" value="Glyco_trans_8"/>
</dbReference>
<comment type="cofactor">
    <cofactor evidence="1">
        <name>Mg(2+)</name>
        <dbReference type="ChEBI" id="CHEBI:18420"/>
    </cofactor>
</comment>
<gene>
    <name evidence="10" type="ORF">CRN84_18715</name>
</gene>
<evidence type="ECO:0000256" key="7">
    <source>
        <dbReference type="ARBA" id="ARBA00022842"/>
    </source>
</evidence>
<dbReference type="InterPro" id="IPR050748">
    <property type="entry name" value="Glycosyltrans_8_dom-fam"/>
</dbReference>
<keyword evidence="6" id="KW-0479">Metal-binding</keyword>
<dbReference type="OrthoDB" id="9807549at2"/>
<evidence type="ECO:0000256" key="1">
    <source>
        <dbReference type="ARBA" id="ARBA00001946"/>
    </source>
</evidence>
<evidence type="ECO:0000313" key="10">
    <source>
        <dbReference type="EMBL" id="PHI31228.1"/>
    </source>
</evidence>
<dbReference type="PANTHER" id="PTHR13778:SF47">
    <property type="entry name" value="LIPOPOLYSACCHARIDE 1,3-GALACTOSYLTRANSFERASE"/>
    <property type="match status" value="1"/>
</dbReference>
<dbReference type="EMBL" id="PDDX01000001">
    <property type="protein sequence ID" value="PHI31228.1"/>
    <property type="molecule type" value="Genomic_DNA"/>
</dbReference>
<dbReference type="InterPro" id="IPR029044">
    <property type="entry name" value="Nucleotide-diphossugar_trans"/>
</dbReference>
<comment type="similarity">
    <text evidence="3">Belongs to the glycosyltransferase 8 family.</text>
</comment>
<dbReference type="InterPro" id="IPR013645">
    <property type="entry name" value="Glyco_transf_8N"/>
</dbReference>
<name>A0A2C6DLM3_9GAMM</name>
<dbReference type="SUPFAM" id="SSF53448">
    <property type="entry name" value="Nucleotide-diphospho-sugar transferases"/>
    <property type="match status" value="1"/>
</dbReference>
<sequence length="314" mass="36920">MIVDNIISKKTDIVSFPKKDDYDFFHIAFGVDESFIKPAGVTITSIIANNPEEFLHFHIFTSSILELDLTKIEEIKTNKIAITLYLVDSTAFSTFQVRENLPISVYYRMLSPEILKEVTDRVLYIDADILCLNSISNLKEIDFKDNIICAVNHQEFSASHINSLNLKNNNYYFNAGVMLINIPLWISNNIFDMFVNKITSQDFQYLDQDVLNILLEERVHYLSGKYNLFYSEKNTLLKDTIFMHFVGSPKPWKSWSPDITLYLNYYRKSPWADVELELPLNYKHKKLYAKKLWNDKKYYQSALWFSKYLINKLL</sequence>
<dbReference type="Pfam" id="PF01501">
    <property type="entry name" value="Glyco_transf_8"/>
    <property type="match status" value="1"/>
</dbReference>
<keyword evidence="5" id="KW-0808">Transferase</keyword>
<reference evidence="11" key="1">
    <citation type="submission" date="2017-09" db="EMBL/GenBank/DDBJ databases">
        <title>FDA dAtabase for Regulatory Grade micrObial Sequences (FDA-ARGOS): Supporting development and validation of Infectious Disease Dx tests.</title>
        <authorList>
            <person name="Minogue T."/>
            <person name="Wolcott M."/>
            <person name="Wasieloski L."/>
            <person name="Aguilar W."/>
            <person name="Moore D."/>
            <person name="Tallon L."/>
            <person name="Sadzewicz L."/>
            <person name="Ott S."/>
            <person name="Zhao X."/>
            <person name="Nagaraj S."/>
            <person name="Vavikolanu K."/>
            <person name="Aluvathingal J."/>
            <person name="Nadendla S."/>
            <person name="Sichtig H."/>
        </authorList>
    </citation>
    <scope>NUCLEOTIDE SEQUENCE [LARGE SCALE GENOMIC DNA]</scope>
    <source>
        <strain evidence="11">FDAARGOS_387</strain>
    </source>
</reference>
<dbReference type="Proteomes" id="UP000224974">
    <property type="component" value="Unassembled WGS sequence"/>
</dbReference>
<evidence type="ECO:0000256" key="4">
    <source>
        <dbReference type="ARBA" id="ARBA00022676"/>
    </source>
</evidence>